<dbReference type="EMBL" id="JAUJYN010000002">
    <property type="protein sequence ID" value="KAK1277227.1"/>
    <property type="molecule type" value="Genomic_DNA"/>
</dbReference>
<dbReference type="InterPro" id="IPR016035">
    <property type="entry name" value="Acyl_Trfase/lysoPLipase"/>
</dbReference>
<dbReference type="GO" id="GO:0016042">
    <property type="term" value="P:lipid catabolic process"/>
    <property type="evidence" value="ECO:0007669"/>
    <property type="project" value="UniProtKB-UniRule"/>
</dbReference>
<keyword evidence="4 7" id="KW-0442">Lipid degradation</keyword>
<dbReference type="SUPFAM" id="SSF52151">
    <property type="entry name" value="FabD/lysophospholipase-like"/>
    <property type="match status" value="1"/>
</dbReference>
<name>A0AAV9BLI9_ACOGR</name>
<feature type="active site" description="Nucleophile" evidence="7">
    <location>
        <position position="67"/>
    </location>
</feature>
<evidence type="ECO:0000256" key="2">
    <source>
        <dbReference type="ARBA" id="ARBA00022801"/>
    </source>
</evidence>
<comment type="similarity">
    <text evidence="1 8">Belongs to the patatin family.</text>
</comment>
<dbReference type="GO" id="GO:0047372">
    <property type="term" value="F:monoacylglycerol lipase activity"/>
    <property type="evidence" value="ECO:0007669"/>
    <property type="project" value="TreeGrafter"/>
</dbReference>
<evidence type="ECO:0000256" key="4">
    <source>
        <dbReference type="ARBA" id="ARBA00022963"/>
    </source>
</evidence>
<dbReference type="AlphaFoldDB" id="A0AAV9BLI9"/>
<evidence type="ECO:0000313" key="10">
    <source>
        <dbReference type="EMBL" id="KAK1277227.1"/>
    </source>
</evidence>
<feature type="active site" description="Proton acceptor" evidence="7">
    <location>
        <position position="217"/>
    </location>
</feature>
<feature type="short sequence motif" description="DGA/G" evidence="7">
    <location>
        <begin position="217"/>
        <end position="219"/>
    </location>
</feature>
<dbReference type="PROSITE" id="PS51635">
    <property type="entry name" value="PNPLA"/>
    <property type="match status" value="1"/>
</dbReference>
<dbReference type="PANTHER" id="PTHR32176:SF120">
    <property type="entry name" value="PATATIN"/>
    <property type="match status" value="1"/>
</dbReference>
<comment type="domain">
    <text evidence="8">The nitrogen atoms of the two glycine residues in the GGXR motif define the oxyanion hole, and stabilize the oxyanion that forms during the nucleophilic attack by the catalytic serine during substrate cleavage.</text>
</comment>
<reference evidence="10" key="2">
    <citation type="submission" date="2023-06" db="EMBL/GenBank/DDBJ databases">
        <authorList>
            <person name="Ma L."/>
            <person name="Liu K.-W."/>
            <person name="Li Z."/>
            <person name="Hsiao Y.-Y."/>
            <person name="Qi Y."/>
            <person name="Fu T."/>
            <person name="Tang G."/>
            <person name="Zhang D."/>
            <person name="Sun W.-H."/>
            <person name="Liu D.-K."/>
            <person name="Li Y."/>
            <person name="Chen G.-Z."/>
            <person name="Liu X.-D."/>
            <person name="Liao X.-Y."/>
            <person name="Jiang Y.-T."/>
            <person name="Yu X."/>
            <person name="Hao Y."/>
            <person name="Huang J."/>
            <person name="Zhao X.-W."/>
            <person name="Ke S."/>
            <person name="Chen Y.-Y."/>
            <person name="Wu W.-L."/>
            <person name="Hsu J.-L."/>
            <person name="Lin Y.-F."/>
            <person name="Huang M.-D."/>
            <person name="Li C.-Y."/>
            <person name="Huang L."/>
            <person name="Wang Z.-W."/>
            <person name="Zhao X."/>
            <person name="Zhong W.-Y."/>
            <person name="Peng D.-H."/>
            <person name="Ahmad S."/>
            <person name="Lan S."/>
            <person name="Zhang J.-S."/>
            <person name="Tsai W.-C."/>
            <person name="Van De Peer Y."/>
            <person name="Liu Z.-J."/>
        </authorList>
    </citation>
    <scope>NUCLEOTIDE SEQUENCE</scope>
    <source>
        <strain evidence="10">SCP</strain>
        <tissue evidence="10">Leaves</tissue>
    </source>
</reference>
<proteinExistence type="inferred from homology"/>
<dbReference type="GO" id="GO:0006952">
    <property type="term" value="P:defense response"/>
    <property type="evidence" value="ECO:0007669"/>
    <property type="project" value="UniProtKB-KW"/>
</dbReference>
<comment type="function">
    <text evidence="8">Lipolytic acyl hydrolase (LAH).</text>
</comment>
<evidence type="ECO:0000256" key="8">
    <source>
        <dbReference type="RuleBase" id="RU361262"/>
    </source>
</evidence>
<reference evidence="10" key="1">
    <citation type="journal article" date="2023" name="Nat. Commun.">
        <title>Diploid and tetraploid genomes of Acorus and the evolution of monocots.</title>
        <authorList>
            <person name="Ma L."/>
            <person name="Liu K.W."/>
            <person name="Li Z."/>
            <person name="Hsiao Y.Y."/>
            <person name="Qi Y."/>
            <person name="Fu T."/>
            <person name="Tang G.D."/>
            <person name="Zhang D."/>
            <person name="Sun W.H."/>
            <person name="Liu D.K."/>
            <person name="Li Y."/>
            <person name="Chen G.Z."/>
            <person name="Liu X.D."/>
            <person name="Liao X.Y."/>
            <person name="Jiang Y.T."/>
            <person name="Yu X."/>
            <person name="Hao Y."/>
            <person name="Huang J."/>
            <person name="Zhao X.W."/>
            <person name="Ke S."/>
            <person name="Chen Y.Y."/>
            <person name="Wu W.L."/>
            <person name="Hsu J.L."/>
            <person name="Lin Y.F."/>
            <person name="Huang M.D."/>
            <person name="Li C.Y."/>
            <person name="Huang L."/>
            <person name="Wang Z.W."/>
            <person name="Zhao X."/>
            <person name="Zhong W.Y."/>
            <person name="Peng D.H."/>
            <person name="Ahmad S."/>
            <person name="Lan S."/>
            <person name="Zhang J.S."/>
            <person name="Tsai W.C."/>
            <person name="Van de Peer Y."/>
            <person name="Liu Z.J."/>
        </authorList>
    </citation>
    <scope>NUCLEOTIDE SEQUENCE</scope>
    <source>
        <strain evidence="10">SCP</strain>
    </source>
</reference>
<dbReference type="FunFam" id="3.40.1090.10:FF:000005">
    <property type="entry name" value="Patatin"/>
    <property type="match status" value="1"/>
</dbReference>
<keyword evidence="3" id="KW-0611">Plant defense</keyword>
<evidence type="ECO:0000256" key="7">
    <source>
        <dbReference type="PROSITE-ProRule" id="PRU01161"/>
    </source>
</evidence>
<keyword evidence="11" id="KW-1185">Reference proteome</keyword>
<protein>
    <recommendedName>
        <fullName evidence="8">Patatin</fullName>
        <ecNumber evidence="8">3.1.1.-</ecNumber>
    </recommendedName>
</protein>
<evidence type="ECO:0000256" key="1">
    <source>
        <dbReference type="ARBA" id="ARBA00010240"/>
    </source>
</evidence>
<dbReference type="GO" id="GO:0004620">
    <property type="term" value="F:phospholipase activity"/>
    <property type="evidence" value="ECO:0007669"/>
    <property type="project" value="TreeGrafter"/>
</dbReference>
<evidence type="ECO:0000256" key="6">
    <source>
        <dbReference type="ARBA" id="ARBA00025642"/>
    </source>
</evidence>
<dbReference type="PANTHER" id="PTHR32176">
    <property type="entry name" value="XYLOSE ISOMERASE"/>
    <property type="match status" value="1"/>
</dbReference>
<keyword evidence="2 7" id="KW-0378">Hydrolase</keyword>
<feature type="domain" description="PNPLA" evidence="9">
    <location>
        <begin position="23"/>
        <end position="230"/>
    </location>
</feature>
<feature type="short sequence motif" description="GXSXG" evidence="7">
    <location>
        <begin position="65"/>
        <end position="69"/>
    </location>
</feature>
<feature type="short sequence motif" description="GXGXXG" evidence="7">
    <location>
        <begin position="27"/>
        <end position="32"/>
    </location>
</feature>
<organism evidence="10 11">
    <name type="scientific">Acorus gramineus</name>
    <name type="common">Dwarf sweet flag</name>
    <dbReference type="NCBI Taxonomy" id="55184"/>
    <lineage>
        <taxon>Eukaryota</taxon>
        <taxon>Viridiplantae</taxon>
        <taxon>Streptophyta</taxon>
        <taxon>Embryophyta</taxon>
        <taxon>Tracheophyta</taxon>
        <taxon>Spermatophyta</taxon>
        <taxon>Magnoliopsida</taxon>
        <taxon>Liliopsida</taxon>
        <taxon>Acoraceae</taxon>
        <taxon>Acorus</taxon>
    </lineage>
</organism>
<evidence type="ECO:0000259" key="9">
    <source>
        <dbReference type="PROSITE" id="PS51635"/>
    </source>
</evidence>
<sequence>MKKSKSNINQIQAPTYGNLITVLSIDGGGIKGIIPAIILSFLESELQKIDGEDVRLADYFDVITGTSTGGLVTAMLTAPNEENRPLFAAKEIKDFYLEHSPKIFPQYGGYILAPFVKIFRALWGPKYGGRYLHSLIREKLGTTRLSQTLTNVIIPAFDVKLLHHTIFSTFEVKTKNSLDAQLSDICIGTSAAPTYLPAHYFETRDSQGRVREFNLIDGGIAANNPALIAIGEVTKETFKGNPDFFPYRPMDYQRFLVISLGTGAAKLEERYSATCASRWGVFGWLLGGGSTPLADVFLQSSGDMVDIHISTVFQALRTKSNYLRIQDDTLSAIASSVDNSTRENLVGLVTIGERLLKKPVSRVNLDTGIFEPIGNGEGTNEKALIRHRLTRAYRTQWANVKDSQPKGQ</sequence>
<comment type="caution">
    <text evidence="10">The sequence shown here is derived from an EMBL/GenBank/DDBJ whole genome shotgun (WGS) entry which is preliminary data.</text>
</comment>
<evidence type="ECO:0000313" key="11">
    <source>
        <dbReference type="Proteomes" id="UP001179952"/>
    </source>
</evidence>
<dbReference type="CDD" id="cd07214">
    <property type="entry name" value="Pat17_isozyme_like"/>
    <property type="match status" value="1"/>
</dbReference>
<keyword evidence="5 7" id="KW-0443">Lipid metabolism</keyword>
<dbReference type="EC" id="3.1.1.-" evidence="8"/>
<evidence type="ECO:0000256" key="5">
    <source>
        <dbReference type="ARBA" id="ARBA00023098"/>
    </source>
</evidence>
<evidence type="ECO:0000256" key="3">
    <source>
        <dbReference type="ARBA" id="ARBA00022821"/>
    </source>
</evidence>
<dbReference type="InterPro" id="IPR002641">
    <property type="entry name" value="PNPLA_dom"/>
</dbReference>
<accession>A0AAV9BLI9</accession>
<dbReference type="Pfam" id="PF01734">
    <property type="entry name" value="Patatin"/>
    <property type="match status" value="1"/>
</dbReference>
<gene>
    <name evidence="10" type="ORF">QJS04_geneDACA017174</name>
</gene>
<dbReference type="Gene3D" id="3.40.1090.10">
    <property type="entry name" value="Cytosolic phospholipase A2 catalytic domain"/>
    <property type="match status" value="1"/>
</dbReference>
<dbReference type="Proteomes" id="UP001179952">
    <property type="component" value="Unassembled WGS sequence"/>
</dbReference>
<comment type="function">
    <text evidence="6">Possesses non-specific lipolytic acyl hydrolase (LAH) activity. Hydrolyzes phospholipids as well as galactolipids. May play a role in disease resistance.</text>
</comment>